<dbReference type="CDD" id="cd05379">
    <property type="entry name" value="CAP_bacterial"/>
    <property type="match status" value="1"/>
</dbReference>
<feature type="region of interest" description="Disordered" evidence="1">
    <location>
        <begin position="173"/>
        <end position="194"/>
    </location>
</feature>
<keyword evidence="2" id="KW-0732">Signal</keyword>
<dbReference type="Pfam" id="PF00188">
    <property type="entry name" value="CAP"/>
    <property type="match status" value="1"/>
</dbReference>
<dbReference type="Gene3D" id="3.40.33.10">
    <property type="entry name" value="CAP"/>
    <property type="match status" value="1"/>
</dbReference>
<evidence type="ECO:0000313" key="5">
    <source>
        <dbReference type="EMBL" id="QMT85244.1"/>
    </source>
</evidence>
<dbReference type="PANTHER" id="PTHR31157:SF1">
    <property type="entry name" value="SCP DOMAIN-CONTAINING PROTEIN"/>
    <property type="match status" value="1"/>
</dbReference>
<feature type="domain" description="S-layer protein C-terminal" evidence="4">
    <location>
        <begin position="41"/>
        <end position="88"/>
    </location>
</feature>
<name>A0A7L7L103_9LACO</name>
<dbReference type="InterPro" id="IPR024968">
    <property type="entry name" value="SlpA_C_lactobacillus"/>
</dbReference>
<evidence type="ECO:0000256" key="2">
    <source>
        <dbReference type="SAM" id="SignalP"/>
    </source>
</evidence>
<keyword evidence="6" id="KW-1185">Reference proteome</keyword>
<proteinExistence type="predicted"/>
<dbReference type="EMBL" id="CP049366">
    <property type="protein sequence ID" value="QMT85244.1"/>
    <property type="molecule type" value="Genomic_DNA"/>
</dbReference>
<feature type="chain" id="PRO_5029900145" description="CAP domain-containing protein" evidence="2">
    <location>
        <begin position="31"/>
        <end position="328"/>
    </location>
</feature>
<feature type="compositionally biased region" description="Low complexity" evidence="1">
    <location>
        <begin position="178"/>
        <end position="188"/>
    </location>
</feature>
<dbReference type="InterPro" id="IPR014044">
    <property type="entry name" value="CAP_dom"/>
</dbReference>
<dbReference type="Proteomes" id="UP000514410">
    <property type="component" value="Chromosome"/>
</dbReference>
<evidence type="ECO:0000259" key="3">
    <source>
        <dbReference type="Pfam" id="PF00188"/>
    </source>
</evidence>
<gene>
    <name evidence="5" type="ORF">G6534_11675</name>
</gene>
<protein>
    <recommendedName>
        <fullName evidence="7">CAP domain-containing protein</fullName>
    </recommendedName>
</protein>
<dbReference type="KEGG" id="cpab:G6534_11675"/>
<evidence type="ECO:0000313" key="6">
    <source>
        <dbReference type="Proteomes" id="UP000514410"/>
    </source>
</evidence>
<feature type="domain" description="SCP" evidence="3">
    <location>
        <begin position="204"/>
        <end position="318"/>
    </location>
</feature>
<feature type="signal peptide" evidence="2">
    <location>
        <begin position="1"/>
        <end position="30"/>
    </location>
</feature>
<dbReference type="SUPFAM" id="SSF55797">
    <property type="entry name" value="PR-1-like"/>
    <property type="match status" value="1"/>
</dbReference>
<organism evidence="5 6">
    <name type="scientific">Companilactobacillus pabuli</name>
    <dbReference type="NCBI Taxonomy" id="2714036"/>
    <lineage>
        <taxon>Bacteria</taxon>
        <taxon>Bacillati</taxon>
        <taxon>Bacillota</taxon>
        <taxon>Bacilli</taxon>
        <taxon>Lactobacillales</taxon>
        <taxon>Lactobacillaceae</taxon>
        <taxon>Companilactobacillus</taxon>
    </lineage>
</organism>
<dbReference type="InterPro" id="IPR035940">
    <property type="entry name" value="CAP_sf"/>
</dbReference>
<evidence type="ECO:0000259" key="4">
    <source>
        <dbReference type="Pfam" id="PF03217"/>
    </source>
</evidence>
<dbReference type="Pfam" id="PF03217">
    <property type="entry name" value="SlpA"/>
    <property type="match status" value="1"/>
</dbReference>
<dbReference type="AlphaFoldDB" id="A0A7L7L103"/>
<accession>A0A7L7L103</accession>
<dbReference type="RefSeq" id="WP_182082950.1">
    <property type="nucleotide sequence ID" value="NZ_CP049366.1"/>
</dbReference>
<evidence type="ECO:0008006" key="7">
    <source>
        <dbReference type="Google" id="ProtNLM"/>
    </source>
</evidence>
<evidence type="ECO:0000256" key="1">
    <source>
        <dbReference type="SAM" id="MobiDB-lite"/>
    </source>
</evidence>
<dbReference type="PANTHER" id="PTHR31157">
    <property type="entry name" value="SCP DOMAIN-CONTAINING PROTEIN"/>
    <property type="match status" value="1"/>
</dbReference>
<reference evidence="5 6" key="1">
    <citation type="submission" date="2020-02" db="EMBL/GenBank/DDBJ databases">
        <title>Complete Genome Sequence of Lactobacillus sp. NFFJ11 Isolated from animal feed.</title>
        <authorList>
            <person name="Jung J.Y."/>
        </authorList>
    </citation>
    <scope>NUCLEOTIDE SEQUENCE [LARGE SCALE GENOMIC DNA]</scope>
    <source>
        <strain evidence="5 6">NFFJ11</strain>
    </source>
</reference>
<sequence length="328" mass="35648">MRLSKTASIVAALALGVTGALTFSQSTADAASVVTVTAPRYARLYTSTGQLVQNRALAYNTPWKVGKIIQIDGEPYYQVATNEYLKASDGSLNYNANQVLHGRVVGNASIYNDQTHSIESRILPNGSDWTIGKTVRNSNGDIYAQVSSHEYINANQVLFDAPPQNTIEISDFGQIDPNANQNNNTNTNSSVPSTQAVQQAFLTSINNERASKGIAPLTMDNSLNQTAMTRAQEIDSVFAHVRPNGSPCWSAFPSGSNNMEENIAASSTYLFGNSATKFADNIMKSFRAENFTPSHYTNVMSTDVTKVGIGVYYDANKQWMYVAEDFAS</sequence>